<dbReference type="AlphaFoldDB" id="A0A160SYE8"/>
<evidence type="ECO:0000313" key="3">
    <source>
        <dbReference type="Proteomes" id="UP000215027"/>
    </source>
</evidence>
<evidence type="ECO:0000313" key="2">
    <source>
        <dbReference type="EMBL" id="CUS02074.2"/>
    </source>
</evidence>
<dbReference type="KEGG" id="pbf:CFX0092_A0193"/>
<protein>
    <submittedName>
        <fullName evidence="2">Uncharacterized protein</fullName>
    </submittedName>
</protein>
<accession>A0A160SYE8</accession>
<sequence length="422" mass="41511">MVILLIVVVIFLVLLAGMLLAFLFSRLDRTVTATRAGMVAEERAYNPGLTMGHKIKTGSNYDEQLQQARTAAAKTAAATPRGANNRIGSLGESTLNTAGKSAKDDPMTAVRIARFHGWDGARTGIPAGGAPLGGTAPVMAGGAAAAVAAAPAAVGIAPPKLIAITPGMAPEEVRKARIANSKAEAAYNKALKAAASGAPVAVAVAVPAGPGVAPEAAPSAAVGIAPPKLIEITPAMAPEDVRKARVANAKAEAAYNKALKAAGGVPGAAAAQPAAVAAPAVQAAAALPAMPVATGIAPPNLIAITDNMPPEEVRRARVANAKAESAYNKALKAAGIDPAAVKAGGAPVAAAPVVAEAPAAAPAPVAAAGPVISAGIAPPNLIAITDAMSPEEIRRARVENAKASAAYNKALKAAGIDPASLK</sequence>
<dbReference type="Proteomes" id="UP000215027">
    <property type="component" value="Chromosome I"/>
</dbReference>
<dbReference type="RefSeq" id="WP_095041730.1">
    <property type="nucleotide sequence ID" value="NZ_LN890655.1"/>
</dbReference>
<organism evidence="2 3">
    <name type="scientific">Candidatus Promineifilum breve</name>
    <dbReference type="NCBI Taxonomy" id="1806508"/>
    <lineage>
        <taxon>Bacteria</taxon>
        <taxon>Bacillati</taxon>
        <taxon>Chloroflexota</taxon>
        <taxon>Ardenticatenia</taxon>
        <taxon>Candidatus Promineifilales</taxon>
        <taxon>Candidatus Promineifilaceae</taxon>
        <taxon>Candidatus Promineifilum</taxon>
    </lineage>
</organism>
<reference evidence="2" key="1">
    <citation type="submission" date="2016-01" db="EMBL/GenBank/DDBJ databases">
        <authorList>
            <person name="Mcilroy J.S."/>
            <person name="Karst M S."/>
            <person name="Albertsen M."/>
        </authorList>
    </citation>
    <scope>NUCLEOTIDE SEQUENCE</scope>
    <source>
        <strain evidence="2">Cfx-K</strain>
    </source>
</reference>
<proteinExistence type="predicted"/>
<evidence type="ECO:0000256" key="1">
    <source>
        <dbReference type="SAM" id="MobiDB-lite"/>
    </source>
</evidence>
<gene>
    <name evidence="2" type="ORF">CFX0092_A0193</name>
</gene>
<name>A0A160SYE8_9CHLR</name>
<feature type="region of interest" description="Disordered" evidence="1">
    <location>
        <begin position="74"/>
        <end position="103"/>
    </location>
</feature>
<dbReference type="EMBL" id="LN890655">
    <property type="protein sequence ID" value="CUS02074.2"/>
    <property type="molecule type" value="Genomic_DNA"/>
</dbReference>
<keyword evidence="3" id="KW-1185">Reference proteome</keyword>